<dbReference type="Gene3D" id="2.60.40.790">
    <property type="match status" value="1"/>
</dbReference>
<dbReference type="CDD" id="cd06464">
    <property type="entry name" value="ACD_sHsps-like"/>
    <property type="match status" value="1"/>
</dbReference>
<comment type="similarity">
    <text evidence="2 3">Belongs to the small heat shock protein (HSP20) family.</text>
</comment>
<evidence type="ECO:0000256" key="3">
    <source>
        <dbReference type="RuleBase" id="RU003616"/>
    </source>
</evidence>
<dbReference type="Pfam" id="PF00011">
    <property type="entry name" value="HSP20"/>
    <property type="match status" value="1"/>
</dbReference>
<comment type="caution">
    <text evidence="5">The sequence shown here is derived from an EMBL/GenBank/DDBJ whole genome shotgun (WGS) entry which is preliminary data.</text>
</comment>
<accession>A0A9Q3DC54</accession>
<keyword evidence="1" id="KW-0346">Stress response</keyword>
<name>A0A9Q3DC54_9BASI</name>
<gene>
    <name evidence="5" type="ORF">O181_038035</name>
</gene>
<evidence type="ECO:0000256" key="1">
    <source>
        <dbReference type="ARBA" id="ARBA00023016"/>
    </source>
</evidence>
<organism evidence="5 6">
    <name type="scientific">Austropuccinia psidii MF-1</name>
    <dbReference type="NCBI Taxonomy" id="1389203"/>
    <lineage>
        <taxon>Eukaryota</taxon>
        <taxon>Fungi</taxon>
        <taxon>Dikarya</taxon>
        <taxon>Basidiomycota</taxon>
        <taxon>Pucciniomycotina</taxon>
        <taxon>Pucciniomycetes</taxon>
        <taxon>Pucciniales</taxon>
        <taxon>Sphaerophragmiaceae</taxon>
        <taxon>Austropuccinia</taxon>
    </lineage>
</organism>
<dbReference type="EMBL" id="AVOT02014679">
    <property type="protein sequence ID" value="MBW0498320.1"/>
    <property type="molecule type" value="Genomic_DNA"/>
</dbReference>
<dbReference type="AlphaFoldDB" id="A0A9Q3DC54"/>
<dbReference type="InterPro" id="IPR031107">
    <property type="entry name" value="Small_HSP"/>
</dbReference>
<dbReference type="PROSITE" id="PS01031">
    <property type="entry name" value="SHSP"/>
    <property type="match status" value="1"/>
</dbReference>
<reference evidence="5" key="1">
    <citation type="submission" date="2021-03" db="EMBL/GenBank/DDBJ databases">
        <title>Draft genome sequence of rust myrtle Austropuccinia psidii MF-1, a brazilian biotype.</title>
        <authorList>
            <person name="Quecine M.C."/>
            <person name="Pachon D.M.R."/>
            <person name="Bonatelli M.L."/>
            <person name="Correr F.H."/>
            <person name="Franceschini L.M."/>
            <person name="Leite T.F."/>
            <person name="Margarido G.R.A."/>
            <person name="Almeida C.A."/>
            <person name="Ferrarezi J.A."/>
            <person name="Labate C.A."/>
        </authorList>
    </citation>
    <scope>NUCLEOTIDE SEQUENCE</scope>
    <source>
        <strain evidence="5">MF-1</strain>
    </source>
</reference>
<dbReference type="SUPFAM" id="SSF49764">
    <property type="entry name" value="HSP20-like chaperones"/>
    <property type="match status" value="1"/>
</dbReference>
<dbReference type="PANTHER" id="PTHR11527">
    <property type="entry name" value="HEAT-SHOCK PROTEIN 20 FAMILY MEMBER"/>
    <property type="match status" value="1"/>
</dbReference>
<dbReference type="InterPro" id="IPR002068">
    <property type="entry name" value="A-crystallin/Hsp20_dom"/>
</dbReference>
<evidence type="ECO:0000256" key="2">
    <source>
        <dbReference type="PROSITE-ProRule" id="PRU00285"/>
    </source>
</evidence>
<evidence type="ECO:0000259" key="4">
    <source>
        <dbReference type="PROSITE" id="PS01031"/>
    </source>
</evidence>
<dbReference type="InterPro" id="IPR008978">
    <property type="entry name" value="HSP20-like_chaperone"/>
</dbReference>
<feature type="domain" description="SHSP" evidence="4">
    <location>
        <begin position="48"/>
        <end position="159"/>
    </location>
</feature>
<dbReference type="OrthoDB" id="1431247at2759"/>
<proteinExistence type="inferred from homology"/>
<dbReference type="Proteomes" id="UP000765509">
    <property type="component" value="Unassembled WGS sequence"/>
</dbReference>
<keyword evidence="6" id="KW-1185">Reference proteome</keyword>
<protein>
    <recommendedName>
        <fullName evidence="4">SHSP domain-containing protein</fullName>
    </recommendedName>
</protein>
<evidence type="ECO:0000313" key="6">
    <source>
        <dbReference type="Proteomes" id="UP000765509"/>
    </source>
</evidence>
<evidence type="ECO:0000313" key="5">
    <source>
        <dbReference type="EMBL" id="MBW0498320.1"/>
    </source>
</evidence>
<sequence length="159" mass="17375">MSYSFFIPSQWDDFEHMFDKLVTDRYGPPDNTKANTTQNSLTTTGSSSVSKAIRPKMDVVEKDDSFIVTTELPGAKKEDISVDLHNGRLIVSGQTKSSSDHSEGNVRFSERTFGSFTRTLAVPSAVSHDLIKASFTDGVLSVTIPKVKSTNESHAIAIS</sequence>